<organism evidence="4 5">
    <name type="scientific">Syncephalastrum racemosum</name>
    <name type="common">Filamentous fungus</name>
    <dbReference type="NCBI Taxonomy" id="13706"/>
    <lineage>
        <taxon>Eukaryota</taxon>
        <taxon>Fungi</taxon>
        <taxon>Fungi incertae sedis</taxon>
        <taxon>Mucoromycota</taxon>
        <taxon>Mucoromycotina</taxon>
        <taxon>Mucoromycetes</taxon>
        <taxon>Mucorales</taxon>
        <taxon>Syncephalastraceae</taxon>
        <taxon>Syncephalastrum</taxon>
    </lineage>
</organism>
<accession>A0A1X2HG69</accession>
<evidence type="ECO:0000256" key="3">
    <source>
        <dbReference type="SAM" id="Phobius"/>
    </source>
</evidence>
<keyword evidence="1" id="KW-0175">Coiled coil</keyword>
<evidence type="ECO:0000256" key="2">
    <source>
        <dbReference type="SAM" id="MobiDB-lite"/>
    </source>
</evidence>
<keyword evidence="3" id="KW-0812">Transmembrane</keyword>
<feature type="coiled-coil region" evidence="1">
    <location>
        <begin position="181"/>
        <end position="215"/>
    </location>
</feature>
<dbReference type="InParanoid" id="A0A1X2HG69"/>
<protein>
    <submittedName>
        <fullName evidence="4">Uncharacterized protein</fullName>
    </submittedName>
</protein>
<proteinExistence type="predicted"/>
<dbReference type="OMA" id="THISNIQ"/>
<comment type="caution">
    <text evidence="4">The sequence shown here is derived from an EMBL/GenBank/DDBJ whole genome shotgun (WGS) entry which is preliminary data.</text>
</comment>
<evidence type="ECO:0000313" key="5">
    <source>
        <dbReference type="Proteomes" id="UP000242180"/>
    </source>
</evidence>
<evidence type="ECO:0000256" key="1">
    <source>
        <dbReference type="SAM" id="Coils"/>
    </source>
</evidence>
<feature type="coiled-coil region" evidence="1">
    <location>
        <begin position="258"/>
        <end position="344"/>
    </location>
</feature>
<feature type="region of interest" description="Disordered" evidence="2">
    <location>
        <begin position="439"/>
        <end position="458"/>
    </location>
</feature>
<sequence>MPPHSHHPPHAVLKIQLKRLVSQHDREGVIYTRDLLNLINEFEQQHDLVLLSGEQKTAIQPYCFANPDLEMTADDILSLLTLVFPSTPSPSSLASDRPRSSAPLIHTAKSVRRDSVSSPTSPLPDVDETVEEDDKEDRLRDDIAAGDEEEVQEDRFAQHYRRSIMMTRRLKLSERNLASMTRDNEDRIVQLQNRVDDMNQEVVKQKREILEYKNKEQNSLEQISALESHIAHIERSETDQKQVYLSIRKLFDEKCHETQELQDMLRHKELELQKTEALLSSIHHEFKQLNEERNKLMTLQRNLERELATSHHTHLQLAEQRSENERLKEIIDNLKCDLEAKNDMTDIPLGVQADSLMNTLRAELESQDIRLDDKVDATEERLKSVEHEKDYYKSRANEAMEDLDRVKRELSHLQEALDTENQSLVSELADLRMRRVPDRKEKALSMDEPPTPELTSPTSAKRFFEGLDIVTPATDVWAQSRLRQRKMDKKKRGVQDLNESTMMSTTVDMPPIESPQGRLSRRPGNDRAVTNTATFAIYTLLVYIFGIVTSTFILENGVPQSWEQALVAAATQPGGSRSKILEIVIYWIEKLLFEGEGLPLS</sequence>
<dbReference type="OrthoDB" id="432685at2759"/>
<feature type="region of interest" description="Disordered" evidence="2">
    <location>
        <begin position="106"/>
        <end position="148"/>
    </location>
</feature>
<feature type="transmembrane region" description="Helical" evidence="3">
    <location>
        <begin position="535"/>
        <end position="554"/>
    </location>
</feature>
<feature type="coiled-coil region" evidence="1">
    <location>
        <begin position="375"/>
        <end position="423"/>
    </location>
</feature>
<feature type="compositionally biased region" description="Acidic residues" evidence="2">
    <location>
        <begin position="125"/>
        <end position="135"/>
    </location>
</feature>
<reference evidence="4 5" key="1">
    <citation type="submission" date="2016-07" db="EMBL/GenBank/DDBJ databases">
        <title>Pervasive Adenine N6-methylation of Active Genes in Fungi.</title>
        <authorList>
            <consortium name="DOE Joint Genome Institute"/>
            <person name="Mondo S.J."/>
            <person name="Dannebaum R.O."/>
            <person name="Kuo R.C."/>
            <person name="Labutti K."/>
            <person name="Haridas S."/>
            <person name="Kuo A."/>
            <person name="Salamov A."/>
            <person name="Ahrendt S.R."/>
            <person name="Lipzen A."/>
            <person name="Sullivan W."/>
            <person name="Andreopoulos W.B."/>
            <person name="Clum A."/>
            <person name="Lindquist E."/>
            <person name="Daum C."/>
            <person name="Ramamoorthy G.K."/>
            <person name="Gryganskyi A."/>
            <person name="Culley D."/>
            <person name="Magnuson J.K."/>
            <person name="James T.Y."/>
            <person name="O'Malley M.A."/>
            <person name="Stajich J.E."/>
            <person name="Spatafora J.W."/>
            <person name="Visel A."/>
            <person name="Grigoriev I.V."/>
        </authorList>
    </citation>
    <scope>NUCLEOTIDE SEQUENCE [LARGE SCALE GENOMIC DNA]</scope>
    <source>
        <strain evidence="4 5">NRRL 2496</strain>
    </source>
</reference>
<feature type="region of interest" description="Disordered" evidence="2">
    <location>
        <begin position="505"/>
        <end position="525"/>
    </location>
</feature>
<dbReference type="AlphaFoldDB" id="A0A1X2HG69"/>
<keyword evidence="3" id="KW-0472">Membrane</keyword>
<dbReference type="STRING" id="13706.A0A1X2HG69"/>
<name>A0A1X2HG69_SYNRA</name>
<dbReference type="EMBL" id="MCGN01000004">
    <property type="protein sequence ID" value="ORY97466.1"/>
    <property type="molecule type" value="Genomic_DNA"/>
</dbReference>
<evidence type="ECO:0000313" key="4">
    <source>
        <dbReference type="EMBL" id="ORY97466.1"/>
    </source>
</evidence>
<gene>
    <name evidence="4" type="ORF">BCR43DRAFT_489816</name>
</gene>
<dbReference type="Proteomes" id="UP000242180">
    <property type="component" value="Unassembled WGS sequence"/>
</dbReference>
<keyword evidence="3" id="KW-1133">Transmembrane helix</keyword>
<keyword evidence="5" id="KW-1185">Reference proteome</keyword>